<evidence type="ECO:0000259" key="4">
    <source>
        <dbReference type="PROSITE" id="PS01031"/>
    </source>
</evidence>
<organism evidence="5 6">
    <name type="scientific">Plasmodiophora brassicae</name>
    <name type="common">Clubroot disease agent</name>
    <dbReference type="NCBI Taxonomy" id="37360"/>
    <lineage>
        <taxon>Eukaryota</taxon>
        <taxon>Sar</taxon>
        <taxon>Rhizaria</taxon>
        <taxon>Endomyxa</taxon>
        <taxon>Phytomyxea</taxon>
        <taxon>Plasmodiophorida</taxon>
        <taxon>Plasmodiophoridae</taxon>
        <taxon>Plasmodiophora</taxon>
    </lineage>
</organism>
<dbReference type="InterPro" id="IPR008978">
    <property type="entry name" value="HSP20-like_chaperone"/>
</dbReference>
<evidence type="ECO:0000313" key="6">
    <source>
        <dbReference type="Proteomes" id="UP000039324"/>
    </source>
</evidence>
<dbReference type="OrthoDB" id="1431247at2759"/>
<feature type="domain" description="SHSP" evidence="4">
    <location>
        <begin position="68"/>
        <end position="190"/>
    </location>
</feature>
<dbReference type="Gene3D" id="2.60.40.790">
    <property type="match status" value="1"/>
</dbReference>
<accession>A0A0G4J066</accession>
<evidence type="ECO:0000313" key="5">
    <source>
        <dbReference type="EMBL" id="CEP00666.1"/>
    </source>
</evidence>
<name>A0A0G4J066_PLABS</name>
<dbReference type="CDD" id="cd06464">
    <property type="entry name" value="ACD_sHsps-like"/>
    <property type="match status" value="1"/>
</dbReference>
<dbReference type="Pfam" id="PF00011">
    <property type="entry name" value="HSP20"/>
    <property type="match status" value="1"/>
</dbReference>
<dbReference type="Proteomes" id="UP000039324">
    <property type="component" value="Unassembled WGS sequence"/>
</dbReference>
<dbReference type="InterPro" id="IPR002068">
    <property type="entry name" value="A-crystallin/Hsp20_dom"/>
</dbReference>
<reference evidence="5 6" key="1">
    <citation type="submission" date="2015-02" db="EMBL/GenBank/DDBJ databases">
        <authorList>
            <person name="Chooi Y.-H."/>
        </authorList>
    </citation>
    <scope>NUCLEOTIDE SEQUENCE [LARGE SCALE GENOMIC DNA]</scope>
    <source>
        <strain evidence="5">E3</strain>
    </source>
</reference>
<dbReference type="PROSITE" id="PS01031">
    <property type="entry name" value="SHSP"/>
    <property type="match status" value="1"/>
</dbReference>
<evidence type="ECO:0000256" key="3">
    <source>
        <dbReference type="RuleBase" id="RU003616"/>
    </source>
</evidence>
<dbReference type="AlphaFoldDB" id="A0A0G4J066"/>
<keyword evidence="6" id="KW-1185">Reference proteome</keyword>
<evidence type="ECO:0000256" key="2">
    <source>
        <dbReference type="PROSITE-ProRule" id="PRU00285"/>
    </source>
</evidence>
<dbReference type="PANTHER" id="PTHR11527">
    <property type="entry name" value="HEAT-SHOCK PROTEIN 20 FAMILY MEMBER"/>
    <property type="match status" value="1"/>
</dbReference>
<gene>
    <name evidence="5" type="ORF">PBRA_001720</name>
</gene>
<evidence type="ECO:0000256" key="1">
    <source>
        <dbReference type="ARBA" id="ARBA00023016"/>
    </source>
</evidence>
<proteinExistence type="inferred from homology"/>
<comment type="similarity">
    <text evidence="2 3">Belongs to the small heat shock protein (HSP20) family.</text>
</comment>
<sequence>MSLVPLEDPFATYYNEPSLDVGMPDTFMNEPFPTETHRYRHRYHHARRHHHRTRLTQLANLPRDAPSTQYGSSIMPLSSTLVEQDDQFILIVDVPGLTKDQIAVKVATDVLTINANPSPGVGTDLCKVDQEDVVWSERAITPSVRTIPIPLGADSDKVSARNECGVLIITMGKTTEGRKEFPEPHRIEVQ</sequence>
<keyword evidence="1" id="KW-0346">Stress response</keyword>
<dbReference type="EMBL" id="CDSF01000101">
    <property type="protein sequence ID" value="CEP00666.1"/>
    <property type="molecule type" value="Genomic_DNA"/>
</dbReference>
<protein>
    <recommendedName>
        <fullName evidence="4">SHSP domain-containing protein</fullName>
    </recommendedName>
</protein>
<dbReference type="InterPro" id="IPR031107">
    <property type="entry name" value="Small_HSP"/>
</dbReference>
<dbReference type="SUPFAM" id="SSF49764">
    <property type="entry name" value="HSP20-like chaperones"/>
    <property type="match status" value="1"/>
</dbReference>